<dbReference type="InterPro" id="IPR043128">
    <property type="entry name" value="Rev_trsase/Diguanyl_cyclase"/>
</dbReference>
<dbReference type="STRING" id="564198.BST17_08840"/>
<dbReference type="AlphaFoldDB" id="A0A1W9YZ48"/>
<dbReference type="Gene3D" id="3.30.70.270">
    <property type="match status" value="1"/>
</dbReference>
<evidence type="ECO:0000313" key="4">
    <source>
        <dbReference type="Proteomes" id="UP000192366"/>
    </source>
</evidence>
<dbReference type="GO" id="GO:1902201">
    <property type="term" value="P:negative regulation of bacterial-type flagellum-dependent cell motility"/>
    <property type="evidence" value="ECO:0007669"/>
    <property type="project" value="TreeGrafter"/>
</dbReference>
<dbReference type="SMART" id="SM00267">
    <property type="entry name" value="GGDEF"/>
    <property type="match status" value="1"/>
</dbReference>
<dbReference type="PANTHER" id="PTHR45138">
    <property type="entry name" value="REGULATORY COMPONENTS OF SENSORY TRANSDUCTION SYSTEM"/>
    <property type="match status" value="1"/>
</dbReference>
<dbReference type="GO" id="GO:0043709">
    <property type="term" value="P:cell adhesion involved in single-species biofilm formation"/>
    <property type="evidence" value="ECO:0007669"/>
    <property type="project" value="TreeGrafter"/>
</dbReference>
<gene>
    <name evidence="3" type="ORF">BST17_08840</name>
</gene>
<dbReference type="GO" id="GO:0052621">
    <property type="term" value="F:diguanylate cyclase activity"/>
    <property type="evidence" value="ECO:0007669"/>
    <property type="project" value="TreeGrafter"/>
</dbReference>
<dbReference type="PANTHER" id="PTHR45138:SF9">
    <property type="entry name" value="DIGUANYLATE CYCLASE DGCM-RELATED"/>
    <property type="match status" value="1"/>
</dbReference>
<name>A0A1W9YZ48_MYCBA</name>
<reference evidence="3 4" key="1">
    <citation type="submission" date="2017-02" db="EMBL/GenBank/DDBJ databases">
        <title>The new phylogeny of genus Mycobacterium.</title>
        <authorList>
            <person name="Tortoli E."/>
            <person name="Trovato A."/>
            <person name="Cirillo D.M."/>
        </authorList>
    </citation>
    <scope>NUCLEOTIDE SEQUENCE [LARGE SCALE GENOMIC DNA]</scope>
    <source>
        <strain evidence="3 4">DSM 45578</strain>
    </source>
</reference>
<organism evidence="3 4">
    <name type="scientific">Mycolicibacterium bacteremicum</name>
    <name type="common">Mycobacterium bacteremicum</name>
    <dbReference type="NCBI Taxonomy" id="564198"/>
    <lineage>
        <taxon>Bacteria</taxon>
        <taxon>Bacillati</taxon>
        <taxon>Actinomycetota</taxon>
        <taxon>Actinomycetes</taxon>
        <taxon>Mycobacteriales</taxon>
        <taxon>Mycobacteriaceae</taxon>
        <taxon>Mycolicibacterium</taxon>
    </lineage>
</organism>
<proteinExistence type="predicted"/>
<accession>A0A1W9YZ48</accession>
<dbReference type="PROSITE" id="PS50887">
    <property type="entry name" value="GGDEF"/>
    <property type="match status" value="1"/>
</dbReference>
<dbReference type="NCBIfam" id="TIGR00254">
    <property type="entry name" value="GGDEF"/>
    <property type="match status" value="1"/>
</dbReference>
<dbReference type="EMBL" id="MVHJ01000006">
    <property type="protein sequence ID" value="ORA05315.1"/>
    <property type="molecule type" value="Genomic_DNA"/>
</dbReference>
<dbReference type="InterPro" id="IPR000160">
    <property type="entry name" value="GGDEF_dom"/>
</dbReference>
<dbReference type="Pfam" id="PF00990">
    <property type="entry name" value="GGDEF"/>
    <property type="match status" value="1"/>
</dbReference>
<feature type="transmembrane region" description="Helical" evidence="1">
    <location>
        <begin position="45"/>
        <end position="63"/>
    </location>
</feature>
<dbReference type="Proteomes" id="UP000192366">
    <property type="component" value="Unassembled WGS sequence"/>
</dbReference>
<sequence>MHGQVRGGIGGHAVANSLGWLREPDHFDWVSAYIVQRGLLPRMRVIMVVVTASSALAPLSTLLRPSASAAVVAIGICGAALALALTVVWIFWWPTRQVSLCCALTGTVCAAGWSLSQSSTMLAAVTGMVLAVTGAYIAFFHSAAALLANTVVAVAVYAVIGHQIAGEIDLATALAVFWLGWLITIVLPLSVRALAHAMRQYAIRAEHDALTGLLNRAGFDATLGRSMAGPRSSHTTGHLVVMMIDLDDFKGLNDSRGHAAGDDVLRMVAELLRTHAPSEAAVCRAGGEEFLIAYHSPTADVADAATRLCRAIHRSCDGVTASIGIAVTPATSLLWPAGIDHLVESADGAMYDAKRRGGNRVHLATTATAVDIPGCSQP</sequence>
<keyword evidence="1" id="KW-1133">Transmembrane helix</keyword>
<dbReference type="GO" id="GO:0005886">
    <property type="term" value="C:plasma membrane"/>
    <property type="evidence" value="ECO:0007669"/>
    <property type="project" value="TreeGrafter"/>
</dbReference>
<protein>
    <recommendedName>
        <fullName evidence="2">GGDEF domain-containing protein</fullName>
    </recommendedName>
</protein>
<feature type="transmembrane region" description="Helical" evidence="1">
    <location>
        <begin position="98"/>
        <end position="115"/>
    </location>
</feature>
<feature type="domain" description="GGDEF" evidence="2">
    <location>
        <begin position="237"/>
        <end position="366"/>
    </location>
</feature>
<feature type="transmembrane region" description="Helical" evidence="1">
    <location>
        <begin position="121"/>
        <end position="139"/>
    </location>
</feature>
<evidence type="ECO:0000256" key="1">
    <source>
        <dbReference type="SAM" id="Phobius"/>
    </source>
</evidence>
<feature type="transmembrane region" description="Helical" evidence="1">
    <location>
        <begin position="171"/>
        <end position="195"/>
    </location>
</feature>
<feature type="transmembrane region" description="Helical" evidence="1">
    <location>
        <begin position="146"/>
        <end position="165"/>
    </location>
</feature>
<dbReference type="SUPFAM" id="SSF55073">
    <property type="entry name" value="Nucleotide cyclase"/>
    <property type="match status" value="1"/>
</dbReference>
<feature type="transmembrane region" description="Helical" evidence="1">
    <location>
        <begin position="69"/>
        <end position="91"/>
    </location>
</feature>
<evidence type="ECO:0000259" key="2">
    <source>
        <dbReference type="PROSITE" id="PS50887"/>
    </source>
</evidence>
<keyword evidence="1" id="KW-0472">Membrane</keyword>
<dbReference type="CDD" id="cd01949">
    <property type="entry name" value="GGDEF"/>
    <property type="match status" value="1"/>
</dbReference>
<dbReference type="InterPro" id="IPR029787">
    <property type="entry name" value="Nucleotide_cyclase"/>
</dbReference>
<keyword evidence="1" id="KW-0812">Transmembrane</keyword>
<evidence type="ECO:0000313" key="3">
    <source>
        <dbReference type="EMBL" id="ORA05315.1"/>
    </source>
</evidence>
<dbReference type="InterPro" id="IPR050469">
    <property type="entry name" value="Diguanylate_Cyclase"/>
</dbReference>
<keyword evidence="4" id="KW-1185">Reference proteome</keyword>
<comment type="caution">
    <text evidence="3">The sequence shown here is derived from an EMBL/GenBank/DDBJ whole genome shotgun (WGS) entry which is preliminary data.</text>
</comment>